<dbReference type="InterPro" id="IPR008808">
    <property type="entry name" value="Powdery_mildew-R_dom"/>
</dbReference>
<dbReference type="PANTHER" id="PTHR36766">
    <property type="entry name" value="PLANT BROAD-SPECTRUM MILDEW RESISTANCE PROTEIN RPW8"/>
    <property type="match status" value="1"/>
</dbReference>
<dbReference type="Gene3D" id="1.10.10.10">
    <property type="entry name" value="Winged helix-like DNA-binding domain superfamily/Winged helix DNA-binding domain"/>
    <property type="match status" value="1"/>
</dbReference>
<dbReference type="Proteomes" id="UP000326396">
    <property type="component" value="Linkage Group LG4"/>
</dbReference>
<dbReference type="InterPro" id="IPR032675">
    <property type="entry name" value="LRR_dom_sf"/>
</dbReference>
<keyword evidence="4" id="KW-0611">Plant defense</keyword>
<feature type="domain" description="RPW8" evidence="5">
    <location>
        <begin position="1"/>
        <end position="150"/>
    </location>
</feature>
<comment type="similarity">
    <text evidence="1">Belongs to the disease resistance NB-LRR family.</text>
</comment>
<dbReference type="Gene3D" id="3.40.50.300">
    <property type="entry name" value="P-loop containing nucleotide triphosphate hydrolases"/>
    <property type="match status" value="1"/>
</dbReference>
<gene>
    <name evidence="6" type="ORF">E3N88_28157</name>
</gene>
<protein>
    <recommendedName>
        <fullName evidence="5">RPW8 domain-containing protein</fullName>
    </recommendedName>
</protein>
<accession>A0A5N6MZQ6</accession>
<dbReference type="PRINTS" id="PR00364">
    <property type="entry name" value="DISEASERSIST"/>
</dbReference>
<dbReference type="PANTHER" id="PTHR36766:SF15">
    <property type="entry name" value="POWDERY MILDEW RESISTANCE PROTEIN, RPW8"/>
    <property type="match status" value="1"/>
</dbReference>
<evidence type="ECO:0000256" key="3">
    <source>
        <dbReference type="ARBA" id="ARBA00022737"/>
    </source>
</evidence>
<evidence type="ECO:0000259" key="5">
    <source>
        <dbReference type="PROSITE" id="PS51153"/>
    </source>
</evidence>
<keyword evidence="3" id="KW-0677">Repeat</keyword>
<evidence type="ECO:0000313" key="6">
    <source>
        <dbReference type="EMBL" id="KAD4179566.1"/>
    </source>
</evidence>
<dbReference type="InterPro" id="IPR002182">
    <property type="entry name" value="NB-ARC"/>
</dbReference>
<dbReference type="Pfam" id="PF00931">
    <property type="entry name" value="NB-ARC"/>
    <property type="match status" value="1"/>
</dbReference>
<organism evidence="6 7">
    <name type="scientific">Mikania micrantha</name>
    <name type="common">bitter vine</name>
    <dbReference type="NCBI Taxonomy" id="192012"/>
    <lineage>
        <taxon>Eukaryota</taxon>
        <taxon>Viridiplantae</taxon>
        <taxon>Streptophyta</taxon>
        <taxon>Embryophyta</taxon>
        <taxon>Tracheophyta</taxon>
        <taxon>Spermatophyta</taxon>
        <taxon>Magnoliopsida</taxon>
        <taxon>eudicotyledons</taxon>
        <taxon>Gunneridae</taxon>
        <taxon>Pentapetalae</taxon>
        <taxon>asterids</taxon>
        <taxon>campanulids</taxon>
        <taxon>Asterales</taxon>
        <taxon>Asteraceae</taxon>
        <taxon>Asteroideae</taxon>
        <taxon>Heliantheae alliance</taxon>
        <taxon>Eupatorieae</taxon>
        <taxon>Mikania</taxon>
    </lineage>
</organism>
<dbReference type="SUPFAM" id="SSF52540">
    <property type="entry name" value="P-loop containing nucleoside triphosphate hydrolases"/>
    <property type="match status" value="1"/>
</dbReference>
<dbReference type="Gene3D" id="3.80.10.10">
    <property type="entry name" value="Ribonuclease Inhibitor"/>
    <property type="match status" value="1"/>
</dbReference>
<dbReference type="InterPro" id="IPR042197">
    <property type="entry name" value="Apaf_helical"/>
</dbReference>
<proteinExistence type="inferred from homology"/>
<dbReference type="EMBL" id="SZYD01000014">
    <property type="protein sequence ID" value="KAD4179566.1"/>
    <property type="molecule type" value="Genomic_DNA"/>
</dbReference>
<name>A0A5N6MZQ6_9ASTR</name>
<keyword evidence="7" id="KW-1185">Reference proteome</keyword>
<evidence type="ECO:0000256" key="2">
    <source>
        <dbReference type="ARBA" id="ARBA00022614"/>
    </source>
</evidence>
<dbReference type="InterPro" id="IPR027417">
    <property type="entry name" value="P-loop_NTPase"/>
</dbReference>
<dbReference type="AlphaFoldDB" id="A0A5N6MZQ6"/>
<reference evidence="6 7" key="1">
    <citation type="submission" date="2019-05" db="EMBL/GenBank/DDBJ databases">
        <title>Mikania micrantha, genome provides insights into the molecular mechanism of rapid growth.</title>
        <authorList>
            <person name="Liu B."/>
        </authorList>
    </citation>
    <scope>NUCLEOTIDE SEQUENCE [LARGE SCALE GENOMIC DNA]</scope>
    <source>
        <strain evidence="6">NLD-2019</strain>
        <tissue evidence="6">Leaf</tissue>
    </source>
</reference>
<evidence type="ECO:0000313" key="7">
    <source>
        <dbReference type="Proteomes" id="UP000326396"/>
    </source>
</evidence>
<dbReference type="GO" id="GO:0006952">
    <property type="term" value="P:defense response"/>
    <property type="evidence" value="ECO:0007669"/>
    <property type="project" value="UniProtKB-KW"/>
</dbReference>
<dbReference type="PROSITE" id="PS51153">
    <property type="entry name" value="RPW8"/>
    <property type="match status" value="1"/>
</dbReference>
<evidence type="ECO:0000256" key="4">
    <source>
        <dbReference type="ARBA" id="ARBA00022821"/>
    </source>
</evidence>
<dbReference type="GO" id="GO:0043531">
    <property type="term" value="F:ADP binding"/>
    <property type="evidence" value="ECO:0007669"/>
    <property type="project" value="InterPro"/>
</dbReference>
<dbReference type="InterPro" id="IPR036388">
    <property type="entry name" value="WH-like_DNA-bd_sf"/>
</dbReference>
<dbReference type="OrthoDB" id="2016095at2759"/>
<dbReference type="Gene3D" id="1.10.8.430">
    <property type="entry name" value="Helical domain of apoptotic protease-activating factors"/>
    <property type="match status" value="1"/>
</dbReference>
<dbReference type="SUPFAM" id="SSF52047">
    <property type="entry name" value="RNI-like"/>
    <property type="match status" value="1"/>
</dbReference>
<dbReference type="Pfam" id="PF05659">
    <property type="entry name" value="RPW8"/>
    <property type="match status" value="1"/>
</dbReference>
<keyword evidence="2" id="KW-0433">Leucine-rich repeat</keyword>
<comment type="caution">
    <text evidence="6">The sequence shown here is derived from an EMBL/GenBank/DDBJ whole genome shotgun (WGS) entry which is preliminary data.</text>
</comment>
<evidence type="ECO:0000256" key="1">
    <source>
        <dbReference type="ARBA" id="ARBA00008894"/>
    </source>
</evidence>
<sequence length="792" mass="89829">MAAAVVVGAIVGDAVSKLSSLIIKEIKKSCHFKSQLKQMQETVDSMRPLAEQLDILNQQLDRPKEETEGFINLLKNADELVQICAKIEMEIWKRSSHASKLDDMNKSLLNFVQVNLPLQTARTGVETLVEVKSLKKELEKASSRGGSSGVPLMKGVVIGFDDRVNDLKVKLIKDCPNDDCSIVVVSGPGGSGKTTFVKLFCNDPDIKKRFRRHIYFVTVSQNYNSKVIITKLLGELPTDTTNEDAIHQWESFLGENQSEILLVLDDVWSYKVIEDFRFKLHKYKILVTSRITFGRYKTYELQALNSQDATHLFRSSALPENSNISDDLVEKLVKCCKKHPLLLSVIGGMLNGAIPARWAFMLKELSEEKKPFSDMNETILECLKKSLYLFDIEPELKQFYLHLGLFPEDQKIAAAALMDMWVHLYDHDEEGLYTMNILEKLSSKNLATLLSKRRQMHAIVNYCEEEFVTQHDMMRELAIRLSSEEPIEDRGTLIINAYGHDLPQLPQTVNACVLSISTDERFPVTWNEIEATKVEVFVLNYMSEAHPLPQFMHNMKSIKVLIITNYGYNFSEIQNFPTPDSLSSLTRIRLDHVSISSISETILMLENLKKLSFIMCKIGDSFNQGISNKMTNLLEINFDSCEDLVTFPSVLCNSARLKKLSITNCHELTSVSELGKLSNLEVLQVASCSNLKTLPKEVKNLKKLRIIDISYCTYIHELPQDIGELRSTLQTINVTCCASLQNLTESVENFDKIDLVCDEETSHQLSDFKNVKVKVIAEDPFDTFLKINPRGH</sequence>